<reference evidence="1" key="1">
    <citation type="journal article" date="2015" name="Proc. Natl. Acad. Sci. U.S.A.">
        <title>Networks of energetic and metabolic interactions define dynamics in microbial communities.</title>
        <authorList>
            <person name="Embree M."/>
            <person name="Liu J.K."/>
            <person name="Al-Bassam M.M."/>
            <person name="Zengler K."/>
        </authorList>
    </citation>
    <scope>NUCLEOTIDE SEQUENCE</scope>
</reference>
<dbReference type="AlphaFoldDB" id="A0A0W8G0V2"/>
<name>A0A0W8G0V2_9ZZZZ</name>
<gene>
    <name evidence="1" type="ORF">ASZ90_003375</name>
</gene>
<organism evidence="1">
    <name type="scientific">hydrocarbon metagenome</name>
    <dbReference type="NCBI Taxonomy" id="938273"/>
    <lineage>
        <taxon>unclassified sequences</taxon>
        <taxon>metagenomes</taxon>
        <taxon>ecological metagenomes</taxon>
    </lineage>
</organism>
<evidence type="ECO:0000313" key="1">
    <source>
        <dbReference type="EMBL" id="KUG26784.1"/>
    </source>
</evidence>
<sequence>MTDFNLNLLQPGLIDHKEWTDDNGMNNAIRINGLGAPRAFYTPVLREILFPDTSYGEDYAVSLAISRRYKIGRIYDSIYFCRRWEGNTDSNLPIEKVNQNNFYKDKIRTLEIAARKKMNNR</sequence>
<comment type="caution">
    <text evidence="1">The sequence shown here is derived from an EMBL/GenBank/DDBJ whole genome shotgun (WGS) entry which is preliminary data.</text>
</comment>
<proteinExistence type="predicted"/>
<dbReference type="GO" id="GO:0016740">
    <property type="term" value="F:transferase activity"/>
    <property type="evidence" value="ECO:0007669"/>
    <property type="project" value="UniProtKB-KW"/>
</dbReference>
<protein>
    <submittedName>
        <fullName evidence="1">Putative glycosyltransferase</fullName>
    </submittedName>
</protein>
<accession>A0A0W8G0V2</accession>
<keyword evidence="1" id="KW-0808">Transferase</keyword>
<dbReference type="EMBL" id="LNQE01000406">
    <property type="protein sequence ID" value="KUG26784.1"/>
    <property type="molecule type" value="Genomic_DNA"/>
</dbReference>